<dbReference type="OrthoDB" id="4991875at2759"/>
<evidence type="ECO:0000313" key="2">
    <source>
        <dbReference type="EMBL" id="THV51800.1"/>
    </source>
</evidence>
<protein>
    <submittedName>
        <fullName evidence="2">Uncharacterized protein</fullName>
    </submittedName>
</protein>
<comment type="caution">
    <text evidence="2">The sequence shown here is derived from an EMBL/GenBank/DDBJ whole genome shotgun (WGS) entry which is preliminary data.</text>
</comment>
<dbReference type="EMBL" id="PQXL01000098">
    <property type="protein sequence ID" value="THV51800.1"/>
    <property type="molecule type" value="Genomic_DNA"/>
</dbReference>
<evidence type="ECO:0000313" key="3">
    <source>
        <dbReference type="Proteomes" id="UP000308671"/>
    </source>
</evidence>
<reference evidence="2 3" key="1">
    <citation type="submission" date="2017-12" db="EMBL/GenBank/DDBJ databases">
        <title>Comparative genomics of Botrytis spp.</title>
        <authorList>
            <person name="Valero-Jimenez C.A."/>
            <person name="Tapia P."/>
            <person name="Veloso J."/>
            <person name="Silva-Moreno E."/>
            <person name="Staats M."/>
            <person name="Valdes J.H."/>
            <person name="Van Kan J.A.L."/>
        </authorList>
    </citation>
    <scope>NUCLEOTIDE SEQUENCE [LARGE SCALE GENOMIC DNA]</scope>
    <source>
        <strain evidence="2 3">MUCL435</strain>
    </source>
</reference>
<organism evidence="2 3">
    <name type="scientific">Botrytis galanthina</name>
    <dbReference type="NCBI Taxonomy" id="278940"/>
    <lineage>
        <taxon>Eukaryota</taxon>
        <taxon>Fungi</taxon>
        <taxon>Dikarya</taxon>
        <taxon>Ascomycota</taxon>
        <taxon>Pezizomycotina</taxon>
        <taxon>Leotiomycetes</taxon>
        <taxon>Helotiales</taxon>
        <taxon>Sclerotiniaceae</taxon>
        <taxon>Botrytis</taxon>
    </lineage>
</organism>
<dbReference type="PANTHER" id="PTHR40640:SF1">
    <property type="entry name" value="ANCHORED GLYCOPROTEIN, PUTATIVE (AFU_ORTHOLOGUE AFUA_8G04860)-RELATED"/>
    <property type="match status" value="1"/>
</dbReference>
<dbReference type="AlphaFoldDB" id="A0A4S8R305"/>
<name>A0A4S8R305_9HELO</name>
<feature type="signal peptide" evidence="1">
    <location>
        <begin position="1"/>
        <end position="20"/>
    </location>
</feature>
<proteinExistence type="predicted"/>
<evidence type="ECO:0000256" key="1">
    <source>
        <dbReference type="SAM" id="SignalP"/>
    </source>
</evidence>
<keyword evidence="3" id="KW-1185">Reference proteome</keyword>
<sequence length="247" mass="24274">MHAISISTFAAALMGTVVTAQTTTVTDLFLVGFDYGYNSSEQAPYVGSIIASDATATTYSIACGSTTAAPATTSSYYDDSYDCGVPPNFTFTQGPSTIAYTYTIGDVEDFAITDSTSGTSYATGQATMTLGCVLSGSSTGVCSYTELEALAPTTFTSIDATTISGTEYAEIFTGVPVTITAGPASTTSSASGASASGASASASKSGSGSAAGSVSGSATATGGMPMITAKAQWVVGGAAAAMVMAAL</sequence>
<dbReference type="PANTHER" id="PTHR40640">
    <property type="entry name" value="ANCHORED GLYCOPROTEIN, PUTATIVE (AFU_ORTHOLOGUE AFUA_8G04860)-RELATED"/>
    <property type="match status" value="1"/>
</dbReference>
<dbReference type="Proteomes" id="UP000308671">
    <property type="component" value="Unassembled WGS sequence"/>
</dbReference>
<gene>
    <name evidence="2" type="ORF">BGAL_0098g00100</name>
</gene>
<accession>A0A4S8R305</accession>
<feature type="chain" id="PRO_5020800712" evidence="1">
    <location>
        <begin position="21"/>
        <end position="247"/>
    </location>
</feature>
<keyword evidence="1" id="KW-0732">Signal</keyword>